<dbReference type="Proteomes" id="UP001501195">
    <property type="component" value="Unassembled WGS sequence"/>
</dbReference>
<dbReference type="InterPro" id="IPR012340">
    <property type="entry name" value="NA-bd_OB-fold"/>
</dbReference>
<comment type="caution">
    <text evidence="3">The sequence shown here is derived from an EMBL/GenBank/DDBJ whole genome shotgun (WGS) entry which is preliminary data.</text>
</comment>
<accession>A0ABP9HZ49</accession>
<reference evidence="4" key="1">
    <citation type="journal article" date="2019" name="Int. J. Syst. Evol. Microbiol.">
        <title>The Global Catalogue of Microorganisms (GCM) 10K type strain sequencing project: providing services to taxonomists for standard genome sequencing and annotation.</title>
        <authorList>
            <consortium name="The Broad Institute Genomics Platform"/>
            <consortium name="The Broad Institute Genome Sequencing Center for Infectious Disease"/>
            <person name="Wu L."/>
            <person name="Ma J."/>
        </authorList>
    </citation>
    <scope>NUCLEOTIDE SEQUENCE [LARGE SCALE GENOMIC DNA]</scope>
    <source>
        <strain evidence="4">JCM 18126</strain>
    </source>
</reference>
<keyword evidence="1" id="KW-1133">Transmembrane helix</keyword>
<evidence type="ECO:0000313" key="4">
    <source>
        <dbReference type="Proteomes" id="UP001501195"/>
    </source>
</evidence>
<dbReference type="InterPro" id="IPR002810">
    <property type="entry name" value="NfeD-like_C"/>
</dbReference>
<evidence type="ECO:0000313" key="3">
    <source>
        <dbReference type="EMBL" id="GAA4981824.1"/>
    </source>
</evidence>
<proteinExistence type="predicted"/>
<feature type="domain" description="NfeD-like C-terminal" evidence="2">
    <location>
        <begin position="95"/>
        <end position="150"/>
    </location>
</feature>
<feature type="transmembrane region" description="Helical" evidence="1">
    <location>
        <begin position="16"/>
        <end position="43"/>
    </location>
</feature>
<organism evidence="3 4">
    <name type="scientific">Kineococcus glutinatus</name>
    <dbReference type="NCBI Taxonomy" id="1070872"/>
    <lineage>
        <taxon>Bacteria</taxon>
        <taxon>Bacillati</taxon>
        <taxon>Actinomycetota</taxon>
        <taxon>Actinomycetes</taxon>
        <taxon>Kineosporiales</taxon>
        <taxon>Kineosporiaceae</taxon>
        <taxon>Kineococcus</taxon>
    </lineage>
</organism>
<dbReference type="Pfam" id="PF01957">
    <property type="entry name" value="NfeD"/>
    <property type="match status" value="1"/>
</dbReference>
<dbReference type="RefSeq" id="WP_345712620.1">
    <property type="nucleotide sequence ID" value="NZ_BAABIL010000325.1"/>
</dbReference>
<evidence type="ECO:0000259" key="2">
    <source>
        <dbReference type="Pfam" id="PF01957"/>
    </source>
</evidence>
<protein>
    <recommendedName>
        <fullName evidence="2">NfeD-like C-terminal domain-containing protein</fullName>
    </recommendedName>
</protein>
<sequence length="167" mass="16254">MPEVGDWFRSLTEHPWLLWAAAALALALLEVVSLDLVLVMLAAGAAGGAVAALAGAGAVGQVLTAVVVAAVMTAGVRPLLLRRLRVPPAATTGPAALVGRSAHVLAEVGPRGGLVKLAGETWSARSAQGVSFAVGEDVVVLAIDGATAVVGAGPGVVPPGPGAAGNP</sequence>
<dbReference type="Gene3D" id="2.40.50.140">
    <property type="entry name" value="Nucleic acid-binding proteins"/>
    <property type="match status" value="1"/>
</dbReference>
<name>A0ABP9HZ49_9ACTN</name>
<gene>
    <name evidence="3" type="ORF">GCM10023225_22280</name>
</gene>
<keyword evidence="1" id="KW-0812">Transmembrane</keyword>
<keyword evidence="1" id="KW-0472">Membrane</keyword>
<dbReference type="SUPFAM" id="SSF141322">
    <property type="entry name" value="NfeD domain-like"/>
    <property type="match status" value="1"/>
</dbReference>
<feature type="transmembrane region" description="Helical" evidence="1">
    <location>
        <begin position="49"/>
        <end position="76"/>
    </location>
</feature>
<dbReference type="EMBL" id="BAABIL010000325">
    <property type="protein sequence ID" value="GAA4981824.1"/>
    <property type="molecule type" value="Genomic_DNA"/>
</dbReference>
<keyword evidence="4" id="KW-1185">Reference proteome</keyword>
<evidence type="ECO:0000256" key="1">
    <source>
        <dbReference type="SAM" id="Phobius"/>
    </source>
</evidence>